<dbReference type="RefSeq" id="WP_181506240.1">
    <property type="nucleotide sequence ID" value="NZ_AP026940.1"/>
</dbReference>
<dbReference type="AlphaFoldDB" id="A0AAD2SG28"/>
<evidence type="ECO:0000313" key="2">
    <source>
        <dbReference type="EMBL" id="EHT9939553.1"/>
    </source>
</evidence>
<comment type="caution">
    <text evidence="2">The sequence shown here is derived from an EMBL/GenBank/DDBJ whole genome shotgun (WGS) entry which is preliminary data.</text>
</comment>
<evidence type="ECO:0000256" key="1">
    <source>
        <dbReference type="ARBA" id="ARBA00009029"/>
    </source>
</evidence>
<proteinExistence type="inferred from homology"/>
<name>A0AAD2SG28_CITFR</name>
<organism evidence="2">
    <name type="scientific">Citrobacter freundii</name>
    <dbReference type="NCBI Taxonomy" id="546"/>
    <lineage>
        <taxon>Bacteria</taxon>
        <taxon>Pseudomonadati</taxon>
        <taxon>Pseudomonadota</taxon>
        <taxon>Gammaproteobacteria</taxon>
        <taxon>Enterobacterales</taxon>
        <taxon>Enterobacteriaceae</taxon>
        <taxon>Citrobacter</taxon>
        <taxon>Citrobacter freundii complex</taxon>
    </lineage>
</organism>
<sequence length="73" mass="8367">MNIISKRQAMTIYRQTPGSRLASWCTGHYRWTGSVCHYTGRQIPDISGVLAVFAERRQDRHGPYALLRCVTLN</sequence>
<protein>
    <submittedName>
        <fullName evidence="2">DUF987 family protein</fullName>
    </submittedName>
</protein>
<reference evidence="2" key="1">
    <citation type="submission" date="2021-07" db="EMBL/GenBank/DDBJ databases">
        <authorList>
            <consortium name="Clinical and Environmental Microbiology Branch: Whole genome sequencing antimicrobial resistance pathogens in the healthcare setting"/>
        </authorList>
    </citation>
    <scope>NUCLEOTIDE SEQUENCE</scope>
    <source>
        <strain evidence="2">2021DK-00049</strain>
    </source>
</reference>
<gene>
    <name evidence="2" type="ORF">KY227_002636</name>
</gene>
<accession>A0AAD2SG28</accession>
<dbReference type="InterPro" id="IPR009329">
    <property type="entry name" value="DUF987"/>
</dbReference>
<dbReference type="Pfam" id="PF06174">
    <property type="entry name" value="DUF987"/>
    <property type="match status" value="1"/>
</dbReference>
<dbReference type="EMBL" id="ABBJDF010000014">
    <property type="protein sequence ID" value="EHT9939553.1"/>
    <property type="molecule type" value="Genomic_DNA"/>
</dbReference>
<comment type="similarity">
    <text evidence="1">Belongs to the YeeT/YkfH/YpjJ family.</text>
</comment>